<dbReference type="EMBL" id="JAUSWB010000009">
    <property type="protein sequence ID" value="MDQ0430533.1"/>
    <property type="molecule type" value="Genomic_DNA"/>
</dbReference>
<dbReference type="SUPFAM" id="SSF54523">
    <property type="entry name" value="Pili subunits"/>
    <property type="match status" value="1"/>
</dbReference>
<evidence type="ECO:0000313" key="4">
    <source>
        <dbReference type="EMBL" id="MDQ0430533.1"/>
    </source>
</evidence>
<gene>
    <name evidence="4" type="ORF">QOZ98_003390</name>
</gene>
<evidence type="ECO:0000313" key="5">
    <source>
        <dbReference type="Proteomes" id="UP001241988"/>
    </source>
</evidence>
<keyword evidence="3" id="KW-0472">Membrane</keyword>
<name>A0ABU0GYV1_9BACL</name>
<keyword evidence="2" id="KW-0178">Competence</keyword>
<keyword evidence="3" id="KW-0812">Transmembrane</keyword>
<dbReference type="InterPro" id="IPR045584">
    <property type="entry name" value="Pilin-like"/>
</dbReference>
<dbReference type="InterPro" id="IPR012902">
    <property type="entry name" value="N_methyl_site"/>
</dbReference>
<evidence type="ECO:0000256" key="1">
    <source>
        <dbReference type="ARBA" id="ARBA00004241"/>
    </source>
</evidence>
<comment type="subcellular location">
    <subcellularLocation>
        <location evidence="1">Cell surface</location>
    </subcellularLocation>
</comment>
<evidence type="ECO:0000256" key="2">
    <source>
        <dbReference type="ARBA" id="ARBA00023287"/>
    </source>
</evidence>
<keyword evidence="3" id="KW-1133">Transmembrane helix</keyword>
<proteinExistence type="predicted"/>
<protein>
    <submittedName>
        <fullName evidence="4">Prepilin-type N-terminal cleavage/methylation domain-containing protein</fullName>
    </submittedName>
</protein>
<feature type="transmembrane region" description="Helical" evidence="3">
    <location>
        <begin position="12"/>
        <end position="34"/>
    </location>
</feature>
<organism evidence="4 5">
    <name type="scientific">Planomicrobium stackebrandtii</name>
    <dbReference type="NCBI Taxonomy" id="253160"/>
    <lineage>
        <taxon>Bacteria</taxon>
        <taxon>Bacillati</taxon>
        <taxon>Bacillota</taxon>
        <taxon>Bacilli</taxon>
        <taxon>Bacillales</taxon>
        <taxon>Caryophanaceae</taxon>
        <taxon>Planomicrobium</taxon>
    </lineage>
</organism>
<dbReference type="Proteomes" id="UP001241988">
    <property type="component" value="Unassembled WGS sequence"/>
</dbReference>
<accession>A0ABU0GYV1</accession>
<dbReference type="NCBIfam" id="TIGR02532">
    <property type="entry name" value="IV_pilin_GFxxxE"/>
    <property type="match status" value="1"/>
</dbReference>
<dbReference type="RefSeq" id="WP_308788467.1">
    <property type="nucleotide sequence ID" value="NZ_JAUSWB010000009.1"/>
</dbReference>
<sequence>MKKLLKQQRGITLVELLAVIVIGGIVMVLILSIFSNGNKTYQNQTARSEQITDMRYIAKVVTKEIRMTDKVSIVNGDLVLGSNEKLVFSLDNGQIKKDEEVIASNIAVLAFHFIDRTLLIEIESKEGNSNSQKLSTEIYLREGVIIE</sequence>
<evidence type="ECO:0000256" key="3">
    <source>
        <dbReference type="SAM" id="Phobius"/>
    </source>
</evidence>
<dbReference type="PROSITE" id="PS00409">
    <property type="entry name" value="PROKAR_NTER_METHYL"/>
    <property type="match status" value="1"/>
</dbReference>
<keyword evidence="5" id="KW-1185">Reference proteome</keyword>
<comment type="caution">
    <text evidence="4">The sequence shown here is derived from an EMBL/GenBank/DDBJ whole genome shotgun (WGS) entry which is preliminary data.</text>
</comment>
<reference evidence="4 5" key="1">
    <citation type="submission" date="2023-07" db="EMBL/GenBank/DDBJ databases">
        <title>Genomic Encyclopedia of Type Strains, Phase IV (KMG-IV): sequencing the most valuable type-strain genomes for metagenomic binning, comparative biology and taxonomic classification.</title>
        <authorList>
            <person name="Goeker M."/>
        </authorList>
    </citation>
    <scope>NUCLEOTIDE SEQUENCE [LARGE SCALE GENOMIC DNA]</scope>
    <source>
        <strain evidence="4 5">DSM 16419</strain>
    </source>
</reference>
<dbReference type="Pfam" id="PF07963">
    <property type="entry name" value="N_methyl"/>
    <property type="match status" value="1"/>
</dbReference>